<reference evidence="1" key="1">
    <citation type="journal article" date="2015" name="Nature">
        <title>Complex archaea that bridge the gap between prokaryotes and eukaryotes.</title>
        <authorList>
            <person name="Spang A."/>
            <person name="Saw J.H."/>
            <person name="Jorgensen S.L."/>
            <person name="Zaremba-Niedzwiedzka K."/>
            <person name="Martijn J."/>
            <person name="Lind A.E."/>
            <person name="van Eijk R."/>
            <person name="Schleper C."/>
            <person name="Guy L."/>
            <person name="Ettema T.J."/>
        </authorList>
    </citation>
    <scope>NUCLEOTIDE SEQUENCE</scope>
</reference>
<gene>
    <name evidence="1" type="ORF">LCGC14_2014840</name>
</gene>
<dbReference type="AlphaFoldDB" id="A0A0F9EZF0"/>
<evidence type="ECO:0000313" key="1">
    <source>
        <dbReference type="EMBL" id="KKL79439.1"/>
    </source>
</evidence>
<proteinExistence type="predicted"/>
<sequence length="401" mass="42464">MALYVDGVQVETFGTIYGGLPYLRIGDAATTSGSAALNSEDDLLVTGDFEIKGQSWPLGKMQFTTGVGLLMSNNVSLSFGNGLDSVLVYQDMDADAKCTVWTMDESDDSGNNVPAWVFGEETNLHAVDLGLLDEVVQPHLVTIQNDGKYTSSTSGTHDGTDLDELTETGKFTNSVIGDVLRIVSGTNVTAGWYWITDVTNNDNVNLDRNFVTGGAASNVVYVAFHGLGMITPRAFYLPIYDGAPSDSDIDINMDGAIALDVGSGTGLLYARMQSNWRHFTPDGGDPTFNDVTVDKLKYGAEVDLTIAGGVVAVTKTYHSIITQGGADDQLDTATGGSEGDILILKSNLSATNGIVTVANATGADAFILAGGANFVLDHIDDRLMLIHNGTEWVEISRSANS</sequence>
<accession>A0A0F9EZF0</accession>
<dbReference type="EMBL" id="LAZR01023172">
    <property type="protein sequence ID" value="KKL79439.1"/>
    <property type="molecule type" value="Genomic_DNA"/>
</dbReference>
<protein>
    <submittedName>
        <fullName evidence="1">Uncharacterized protein</fullName>
    </submittedName>
</protein>
<organism evidence="1">
    <name type="scientific">marine sediment metagenome</name>
    <dbReference type="NCBI Taxonomy" id="412755"/>
    <lineage>
        <taxon>unclassified sequences</taxon>
        <taxon>metagenomes</taxon>
        <taxon>ecological metagenomes</taxon>
    </lineage>
</organism>
<name>A0A0F9EZF0_9ZZZZ</name>
<comment type="caution">
    <text evidence="1">The sequence shown here is derived from an EMBL/GenBank/DDBJ whole genome shotgun (WGS) entry which is preliminary data.</text>
</comment>